<reference evidence="10" key="1">
    <citation type="submission" date="2020-09" db="EMBL/GenBank/DDBJ databases">
        <title>A novel bacterium of genus Paenibacillus, isolated from South China Sea.</title>
        <authorList>
            <person name="Huang H."/>
            <person name="Mo K."/>
            <person name="Hu Y."/>
        </authorList>
    </citation>
    <scope>NUCLEOTIDE SEQUENCE</scope>
    <source>
        <strain evidence="10">IB182363</strain>
    </source>
</reference>
<comment type="caution">
    <text evidence="10">The sequence shown here is derived from an EMBL/GenBank/DDBJ whole genome shotgun (WGS) entry which is preliminary data.</text>
</comment>
<feature type="DNA-binding region" description="OmpR/PhoB-type" evidence="7">
    <location>
        <begin position="128"/>
        <end position="226"/>
    </location>
</feature>
<sequence>MEQPHVLIVDNEPEIVQLVKLHLRNGEIHTSEAASGREAISILEHYTVDLIVLDLMMENVNGWEVLHYLQSRQLNTPVIILSARHLEEDKIKTLGLGADDYVTKPFSPGELTARVKALLRRYKPAMYGNKISCGSLIYDRAAQQIEKPTGTISLSPIEGMMLELFMRQPGRIFTKQEIFKYVWKLDQFDSNSVNVYINFLRKKIETDPANPRYIETIRGVGYRFVGGQHESQN</sequence>
<dbReference type="SUPFAM" id="SSF52172">
    <property type="entry name" value="CheY-like"/>
    <property type="match status" value="1"/>
</dbReference>
<feature type="domain" description="OmpR/PhoB-type" evidence="9">
    <location>
        <begin position="128"/>
        <end position="226"/>
    </location>
</feature>
<evidence type="ECO:0000256" key="3">
    <source>
        <dbReference type="ARBA" id="ARBA00023015"/>
    </source>
</evidence>
<keyword evidence="4 7" id="KW-0238">DNA-binding</keyword>
<dbReference type="GO" id="GO:0000976">
    <property type="term" value="F:transcription cis-regulatory region binding"/>
    <property type="evidence" value="ECO:0007669"/>
    <property type="project" value="TreeGrafter"/>
</dbReference>
<dbReference type="InterPro" id="IPR016032">
    <property type="entry name" value="Sig_transdc_resp-reg_C-effctor"/>
</dbReference>
<dbReference type="InterPro" id="IPR036388">
    <property type="entry name" value="WH-like_DNA-bd_sf"/>
</dbReference>
<dbReference type="Gene3D" id="3.40.50.2300">
    <property type="match status" value="1"/>
</dbReference>
<dbReference type="PROSITE" id="PS51755">
    <property type="entry name" value="OMPR_PHOB"/>
    <property type="match status" value="1"/>
</dbReference>
<dbReference type="SUPFAM" id="SSF46894">
    <property type="entry name" value="C-terminal effector domain of the bipartite response regulators"/>
    <property type="match status" value="1"/>
</dbReference>
<dbReference type="SMART" id="SM00448">
    <property type="entry name" value="REC"/>
    <property type="match status" value="1"/>
</dbReference>
<dbReference type="RefSeq" id="WP_190926940.1">
    <property type="nucleotide sequence ID" value="NZ_JACXJA010000010.1"/>
</dbReference>
<evidence type="ECO:0000256" key="6">
    <source>
        <dbReference type="PROSITE-ProRule" id="PRU00169"/>
    </source>
</evidence>
<dbReference type="SMART" id="SM00862">
    <property type="entry name" value="Trans_reg_C"/>
    <property type="match status" value="1"/>
</dbReference>
<dbReference type="InterPro" id="IPR001789">
    <property type="entry name" value="Sig_transdc_resp-reg_receiver"/>
</dbReference>
<evidence type="ECO:0000259" key="8">
    <source>
        <dbReference type="PROSITE" id="PS50110"/>
    </source>
</evidence>
<dbReference type="Gene3D" id="1.10.10.10">
    <property type="entry name" value="Winged helix-like DNA-binding domain superfamily/Winged helix DNA-binding domain"/>
    <property type="match status" value="1"/>
</dbReference>
<dbReference type="Gene3D" id="6.10.250.690">
    <property type="match status" value="1"/>
</dbReference>
<dbReference type="Proteomes" id="UP000639396">
    <property type="component" value="Unassembled WGS sequence"/>
</dbReference>
<evidence type="ECO:0000313" key="10">
    <source>
        <dbReference type="EMBL" id="MBD2862232.1"/>
    </source>
</evidence>
<keyword evidence="1 6" id="KW-0597">Phosphoprotein</keyword>
<evidence type="ECO:0000256" key="4">
    <source>
        <dbReference type="ARBA" id="ARBA00023125"/>
    </source>
</evidence>
<evidence type="ECO:0000256" key="1">
    <source>
        <dbReference type="ARBA" id="ARBA00022553"/>
    </source>
</evidence>
<dbReference type="CDD" id="cd00383">
    <property type="entry name" value="trans_reg_C"/>
    <property type="match status" value="1"/>
</dbReference>
<keyword evidence="11" id="KW-1185">Reference proteome</keyword>
<proteinExistence type="predicted"/>
<accession>A0A927GZM3</accession>
<dbReference type="GO" id="GO:0032993">
    <property type="term" value="C:protein-DNA complex"/>
    <property type="evidence" value="ECO:0007669"/>
    <property type="project" value="TreeGrafter"/>
</dbReference>
<feature type="modified residue" description="4-aspartylphosphate" evidence="6">
    <location>
        <position position="54"/>
    </location>
</feature>
<evidence type="ECO:0000256" key="5">
    <source>
        <dbReference type="ARBA" id="ARBA00023163"/>
    </source>
</evidence>
<protein>
    <submittedName>
        <fullName evidence="10">Response regulator transcription factor</fullName>
    </submittedName>
</protein>
<gene>
    <name evidence="10" type="ORF">IDH45_09580</name>
</gene>
<organism evidence="10 11">
    <name type="scientific">Paenibacillus oceani</name>
    <dbReference type="NCBI Taxonomy" id="2772510"/>
    <lineage>
        <taxon>Bacteria</taxon>
        <taxon>Bacillati</taxon>
        <taxon>Bacillota</taxon>
        <taxon>Bacilli</taxon>
        <taxon>Bacillales</taxon>
        <taxon>Paenibacillaceae</taxon>
        <taxon>Paenibacillus</taxon>
    </lineage>
</organism>
<dbReference type="PANTHER" id="PTHR48111">
    <property type="entry name" value="REGULATOR OF RPOS"/>
    <property type="match status" value="1"/>
</dbReference>
<dbReference type="AlphaFoldDB" id="A0A927GZM3"/>
<dbReference type="InterPro" id="IPR011006">
    <property type="entry name" value="CheY-like_superfamily"/>
</dbReference>
<keyword evidence="2" id="KW-0902">Two-component regulatory system</keyword>
<keyword evidence="5" id="KW-0804">Transcription</keyword>
<dbReference type="GO" id="GO:0005829">
    <property type="term" value="C:cytosol"/>
    <property type="evidence" value="ECO:0007669"/>
    <property type="project" value="TreeGrafter"/>
</dbReference>
<dbReference type="PANTHER" id="PTHR48111:SF2">
    <property type="entry name" value="RESPONSE REGULATOR SAER"/>
    <property type="match status" value="1"/>
</dbReference>
<dbReference type="Pfam" id="PF00486">
    <property type="entry name" value="Trans_reg_C"/>
    <property type="match status" value="1"/>
</dbReference>
<feature type="domain" description="Response regulatory" evidence="8">
    <location>
        <begin position="5"/>
        <end position="119"/>
    </location>
</feature>
<dbReference type="GO" id="GO:0000156">
    <property type="term" value="F:phosphorelay response regulator activity"/>
    <property type="evidence" value="ECO:0007669"/>
    <property type="project" value="TreeGrafter"/>
</dbReference>
<evidence type="ECO:0000259" key="9">
    <source>
        <dbReference type="PROSITE" id="PS51755"/>
    </source>
</evidence>
<evidence type="ECO:0000313" key="11">
    <source>
        <dbReference type="Proteomes" id="UP000639396"/>
    </source>
</evidence>
<dbReference type="PROSITE" id="PS50110">
    <property type="entry name" value="RESPONSE_REGULATORY"/>
    <property type="match status" value="1"/>
</dbReference>
<dbReference type="InterPro" id="IPR039420">
    <property type="entry name" value="WalR-like"/>
</dbReference>
<dbReference type="Pfam" id="PF00072">
    <property type="entry name" value="Response_reg"/>
    <property type="match status" value="1"/>
</dbReference>
<keyword evidence="3" id="KW-0805">Transcription regulation</keyword>
<name>A0A927GZM3_9BACL</name>
<evidence type="ECO:0000256" key="7">
    <source>
        <dbReference type="PROSITE-ProRule" id="PRU01091"/>
    </source>
</evidence>
<evidence type="ECO:0000256" key="2">
    <source>
        <dbReference type="ARBA" id="ARBA00023012"/>
    </source>
</evidence>
<dbReference type="EMBL" id="JACXJA010000010">
    <property type="protein sequence ID" value="MBD2862232.1"/>
    <property type="molecule type" value="Genomic_DNA"/>
</dbReference>
<dbReference type="GO" id="GO:0006355">
    <property type="term" value="P:regulation of DNA-templated transcription"/>
    <property type="evidence" value="ECO:0007669"/>
    <property type="project" value="InterPro"/>
</dbReference>
<dbReference type="InterPro" id="IPR001867">
    <property type="entry name" value="OmpR/PhoB-type_DNA-bd"/>
</dbReference>